<evidence type="ECO:0000256" key="3">
    <source>
        <dbReference type="ARBA" id="ARBA00023098"/>
    </source>
</evidence>
<dbReference type="Proteomes" id="UP000007303">
    <property type="component" value="Unassembled WGS sequence"/>
</dbReference>
<dbReference type="AlphaFoldDB" id="Q4S5S5"/>
<keyword evidence="1" id="KW-0378">Hydrolase</keyword>
<feature type="short sequence motif" description="DGA/G" evidence="4">
    <location>
        <begin position="524"/>
        <end position="526"/>
    </location>
</feature>
<dbReference type="STRING" id="99883.ENSTNIP00000015524"/>
<dbReference type="InterPro" id="IPR002641">
    <property type="entry name" value="PNPLA_dom"/>
</dbReference>
<evidence type="ECO:0000313" key="8">
    <source>
        <dbReference type="Ensembl" id="ENSTNIP00000015524.1"/>
    </source>
</evidence>
<evidence type="ECO:0000256" key="4">
    <source>
        <dbReference type="PROSITE-ProRule" id="PRU01161"/>
    </source>
</evidence>
<evidence type="ECO:0000259" key="6">
    <source>
        <dbReference type="PROSITE" id="PS51635"/>
    </source>
</evidence>
<dbReference type="KEGG" id="tng:GSTEN00023607G001"/>
<feature type="compositionally biased region" description="Basic residues" evidence="5">
    <location>
        <begin position="127"/>
        <end position="136"/>
    </location>
</feature>
<keyword evidence="2" id="KW-0442">Lipid degradation</keyword>
<comment type="caution">
    <text evidence="4">Lacks conserved residue(s) required for the propagation of feature annotation.</text>
</comment>
<dbReference type="GeneTree" id="ENSGT00940000154738"/>
<dbReference type="OrthoDB" id="630895at2759"/>
<feature type="domain" description="PNPLA" evidence="6">
    <location>
        <begin position="382"/>
        <end position="537"/>
    </location>
</feature>
<feature type="region of interest" description="Disordered" evidence="5">
    <location>
        <begin position="120"/>
        <end position="167"/>
    </location>
</feature>
<dbReference type="GO" id="GO:0047499">
    <property type="term" value="F:calcium-independent phospholipase A2 activity"/>
    <property type="evidence" value="ECO:0007669"/>
    <property type="project" value="TreeGrafter"/>
</dbReference>
<evidence type="ECO:0000313" key="9">
    <source>
        <dbReference type="Proteomes" id="UP000007303"/>
    </source>
</evidence>
<reference evidence="8" key="3">
    <citation type="submission" date="2025-05" db="UniProtKB">
        <authorList>
            <consortium name="Ensembl"/>
        </authorList>
    </citation>
    <scope>IDENTIFICATION</scope>
</reference>
<dbReference type="PANTHER" id="PTHR24185:SF1">
    <property type="entry name" value="CALCIUM-INDEPENDENT PHOSPHOLIPASE A2-GAMMA"/>
    <property type="match status" value="1"/>
</dbReference>
<dbReference type="GO" id="GO:0016020">
    <property type="term" value="C:membrane"/>
    <property type="evidence" value="ECO:0007669"/>
    <property type="project" value="TreeGrafter"/>
</dbReference>
<feature type="non-terminal residue" evidence="7">
    <location>
        <position position="1"/>
    </location>
</feature>
<dbReference type="EMBL" id="CAAE01014729">
    <property type="protein sequence ID" value="CAG04007.1"/>
    <property type="molecule type" value="Genomic_DNA"/>
</dbReference>
<sequence>MEEAESNLTAVGGRLGQSFSRLSAHINFYFRRKDIAPVVVTPVDQGRSVTRARKLPRKDKDEHEIAETASSAQGKPDLQLFHVSSLATAFGESYSYVANHINATFSRQFSQIPVEKKVEEVPLPSRTPRKLKRRNQQHSLANSEGLKRGQVKSDANQGTNRPSSSWEEGYRQFARHINRYFGAKVADEPGQPSERRPDATSQQNQKEAVAAPPQGLFHHSRHATDFGENYFQTASHINQYFKGATEEDLDGGLTETASGSFTLKRSVSFMDCLRHPTSAIPDLLGAFFSTSPLTQAGEQQPAVTPTQTAAKKQLVLSHREVEDVTRGLIGRLSQASSPDVLTACLEALNEHLVCHPACKAITWQEKTAVVLLKKRRAYRDNQALQSALRETLALIGYMDPVKGHGIRVLSIDGGAVLAFMLGLAHFSLEDCADMYRRFGSEVFRQNPLVGTVKMGWNHSYYDTEIWERILHPKAFVFRNYNHKPGCLSRYAGGSSCQMWQAVRASSAAPGYFQEFLLQSDIHQDGGIILNNPCSLAVHESRLLWPNQPFQCVLSLGTGRYDNVKRTPGTSTSLRAKISSLICSATDTEGVHTLLDDLLAPDVYFRFNPMLSALVSLDESRPRALEQLQRDTQVYLERNRPKLARLCLVLGAERSAVKKTQDWVR</sequence>
<evidence type="ECO:0000256" key="1">
    <source>
        <dbReference type="ARBA" id="ARBA00022801"/>
    </source>
</evidence>
<evidence type="ECO:0000256" key="5">
    <source>
        <dbReference type="SAM" id="MobiDB-lite"/>
    </source>
</evidence>
<feature type="region of interest" description="Disordered" evidence="5">
    <location>
        <begin position="186"/>
        <end position="213"/>
    </location>
</feature>
<dbReference type="Gene3D" id="3.40.1090.10">
    <property type="entry name" value="Cytosolic phospholipase A2 catalytic domain"/>
    <property type="match status" value="1"/>
</dbReference>
<evidence type="ECO:0000256" key="2">
    <source>
        <dbReference type="ARBA" id="ARBA00022963"/>
    </source>
</evidence>
<dbReference type="GO" id="GO:0019369">
    <property type="term" value="P:arachidonate metabolic process"/>
    <property type="evidence" value="ECO:0007669"/>
    <property type="project" value="TreeGrafter"/>
</dbReference>
<keyword evidence="9" id="KW-1185">Reference proteome</keyword>
<reference evidence="7 9" key="1">
    <citation type="journal article" date="2004" name="Nature">
        <title>Genome duplication in the teleost fish Tetraodon nigroviridis reveals the early vertebrate proto-karyotype.</title>
        <authorList>
            <person name="Jaillon O."/>
            <person name="Aury J.-M."/>
            <person name="Brunet F."/>
            <person name="Petit J.-L."/>
            <person name="Stange-Thomann N."/>
            <person name="Mauceli E."/>
            <person name="Bouneau L."/>
            <person name="Fischer C."/>
            <person name="Ozouf-Costaz C."/>
            <person name="Bernot A."/>
            <person name="Nicaud S."/>
            <person name="Jaffe D."/>
            <person name="Fisher S."/>
            <person name="Lutfalla G."/>
            <person name="Dossat C."/>
            <person name="Segurens B."/>
            <person name="Dasilva C."/>
            <person name="Salanoubat M."/>
            <person name="Levy M."/>
            <person name="Boudet N."/>
            <person name="Castellano S."/>
            <person name="Anthouard V."/>
            <person name="Jubin C."/>
            <person name="Castelli V."/>
            <person name="Katinka M."/>
            <person name="Vacherie B."/>
            <person name="Biemont C."/>
            <person name="Skalli Z."/>
            <person name="Cattolico L."/>
            <person name="Poulain J."/>
            <person name="De Berardinis V."/>
            <person name="Cruaud C."/>
            <person name="Duprat S."/>
            <person name="Brottier P."/>
            <person name="Coutanceau J.-P."/>
            <person name="Gouzy J."/>
            <person name="Parra G."/>
            <person name="Lardier G."/>
            <person name="Chapple C."/>
            <person name="McKernan K.J."/>
            <person name="McEwan P."/>
            <person name="Bosak S."/>
            <person name="Kellis M."/>
            <person name="Volff J.-N."/>
            <person name="Guigo R."/>
            <person name="Zody M.C."/>
            <person name="Mesirov J."/>
            <person name="Lindblad-Toh K."/>
            <person name="Birren B."/>
            <person name="Nusbaum C."/>
            <person name="Kahn D."/>
            <person name="Robinson-Rechavi M."/>
            <person name="Laudet V."/>
            <person name="Schachter V."/>
            <person name="Quetier F."/>
            <person name="Saurin W."/>
            <person name="Scarpelli C."/>
            <person name="Wincker P."/>
            <person name="Lander E.S."/>
            <person name="Weissenbach J."/>
            <person name="Roest Crollius H."/>
        </authorList>
    </citation>
    <scope>NUCLEOTIDE SEQUENCE [LARGE SCALE GENOMIC DNA]</scope>
</reference>
<gene>
    <name evidence="7" type="ORF">GSTENG00023607001</name>
</gene>
<protein>
    <submittedName>
        <fullName evidence="7">(spotted green pufferfish) hypothetical protein</fullName>
    </submittedName>
</protein>
<organism evidence="7">
    <name type="scientific">Tetraodon nigroviridis</name>
    <name type="common">Spotted green pufferfish</name>
    <name type="synonym">Chelonodon nigroviridis</name>
    <dbReference type="NCBI Taxonomy" id="99883"/>
    <lineage>
        <taxon>Eukaryota</taxon>
        <taxon>Metazoa</taxon>
        <taxon>Chordata</taxon>
        <taxon>Craniata</taxon>
        <taxon>Vertebrata</taxon>
        <taxon>Euteleostomi</taxon>
        <taxon>Actinopterygii</taxon>
        <taxon>Neopterygii</taxon>
        <taxon>Teleostei</taxon>
        <taxon>Neoteleostei</taxon>
        <taxon>Acanthomorphata</taxon>
        <taxon>Eupercaria</taxon>
        <taxon>Tetraodontiformes</taxon>
        <taxon>Tetradontoidea</taxon>
        <taxon>Tetraodontidae</taxon>
        <taxon>Tetraodon</taxon>
    </lineage>
</organism>
<dbReference type="SUPFAM" id="SSF52151">
    <property type="entry name" value="FabD/lysophospholipase-like"/>
    <property type="match status" value="1"/>
</dbReference>
<dbReference type="InterPro" id="IPR016035">
    <property type="entry name" value="Acyl_Trfase/lysoPLipase"/>
</dbReference>
<name>Q4S5S5_TETNG</name>
<dbReference type="GO" id="GO:0016042">
    <property type="term" value="P:lipid catabolic process"/>
    <property type="evidence" value="ECO:0007669"/>
    <property type="project" value="UniProtKB-KW"/>
</dbReference>
<dbReference type="Ensembl" id="ENSTNIT00000015730.1">
    <property type="protein sequence ID" value="ENSTNIP00000015524.1"/>
    <property type="gene ID" value="ENSTNIG00000012555.1"/>
</dbReference>
<evidence type="ECO:0000313" key="7">
    <source>
        <dbReference type="EMBL" id="CAG04007.1"/>
    </source>
</evidence>
<dbReference type="Pfam" id="PF01734">
    <property type="entry name" value="Patatin"/>
    <property type="match status" value="1"/>
</dbReference>
<keyword evidence="3" id="KW-0443">Lipid metabolism</keyword>
<proteinExistence type="predicted"/>
<dbReference type="PROSITE" id="PS51635">
    <property type="entry name" value="PNPLA"/>
    <property type="match status" value="1"/>
</dbReference>
<accession>Q4S5S5</accession>
<dbReference type="PANTHER" id="PTHR24185">
    <property type="entry name" value="CALCIUM-INDEPENDENT PHOSPHOLIPASE A2-GAMMA"/>
    <property type="match status" value="1"/>
</dbReference>
<feature type="compositionally biased region" description="Polar residues" evidence="5">
    <location>
        <begin position="153"/>
        <end position="166"/>
    </location>
</feature>
<reference evidence="7" key="2">
    <citation type="submission" date="2004-02" db="EMBL/GenBank/DDBJ databases">
        <authorList>
            <consortium name="Genoscope"/>
            <consortium name="Whitehead Institute Centre for Genome Research"/>
        </authorList>
    </citation>
    <scope>NUCLEOTIDE SEQUENCE</scope>
</reference>